<dbReference type="SUPFAM" id="SSF52540">
    <property type="entry name" value="P-loop containing nucleoside triphosphate hydrolases"/>
    <property type="match status" value="1"/>
</dbReference>
<sequence>MGEKIVCSGCGVEIQTQNKQEIGYAPPAALEREVVICQRCYRLKHYNEVPDISLSDDDFLRMLNELNTKDALLVNIVDIVDFDGSWLEGLPRFAGNNPVLLLGNKADLLPKSVKKNKVINWMKRRAKEYGLKPVETSLISASSKDSIEEAAALIDSLRRGRDVYVIGTTNVGKSTFINTLIDQFGESETPRITTSTIPGTTLAMINIPLDETAELYDTPGIINPQQAAHFVTPKELKQITPQREIKPKVYQLSAGQTLFLAGLGRVDFHAGEDASFIVYASNEIPLHRTKTEKADQLYADHAGTMLSPPADAETLGGMKMQEWRIPSEKTDIVFAGLGWVTVQGGPVTVRTHAPDGIGVTIRESII</sequence>
<dbReference type="RefSeq" id="WP_105959631.1">
    <property type="nucleotide sequence ID" value="NZ_PVNS01000010.1"/>
</dbReference>
<dbReference type="InterPro" id="IPR050896">
    <property type="entry name" value="Mito_lipid_metab_GTPase"/>
</dbReference>
<gene>
    <name evidence="2" type="ORF">C6I21_11555</name>
</gene>
<dbReference type="InterPro" id="IPR006073">
    <property type="entry name" value="GTP-bd"/>
</dbReference>
<dbReference type="AlphaFoldDB" id="A0A2P6MFK5"/>
<protein>
    <submittedName>
        <fullName evidence="2">Ribosome biogenesis GTPase YqeH</fullName>
    </submittedName>
</protein>
<dbReference type="OrthoDB" id="9773841at2"/>
<dbReference type="InterPro" id="IPR027417">
    <property type="entry name" value="P-loop_NTPase"/>
</dbReference>
<dbReference type="EMBL" id="PVNS01000010">
    <property type="protein sequence ID" value="PRO65075.1"/>
    <property type="molecule type" value="Genomic_DNA"/>
</dbReference>
<dbReference type="Gene3D" id="3.40.50.300">
    <property type="entry name" value="P-loop containing nucleotide triphosphate hydrolases"/>
    <property type="match status" value="1"/>
</dbReference>
<dbReference type="PANTHER" id="PTHR46434">
    <property type="entry name" value="GENETIC INTERACTOR OF PROHIBITINS 3, MITOCHONDRIAL"/>
    <property type="match status" value="1"/>
</dbReference>
<proteinExistence type="predicted"/>
<dbReference type="InterPro" id="IPR019988">
    <property type="entry name" value="GTP-bd_ribosome_bgen_YqeH"/>
</dbReference>
<accession>A0A2P6MFK5</accession>
<name>A0A2P6MFK5_ALKUR</name>
<evidence type="ECO:0000259" key="1">
    <source>
        <dbReference type="PROSITE" id="PS51721"/>
    </source>
</evidence>
<dbReference type="CDD" id="cd01855">
    <property type="entry name" value="YqeH"/>
    <property type="match status" value="1"/>
</dbReference>
<dbReference type="PROSITE" id="PS51721">
    <property type="entry name" value="G_CP"/>
    <property type="match status" value="1"/>
</dbReference>
<dbReference type="InterPro" id="IPR030378">
    <property type="entry name" value="G_CP_dom"/>
</dbReference>
<keyword evidence="3" id="KW-1185">Reference proteome</keyword>
<dbReference type="Pfam" id="PF01926">
    <property type="entry name" value="MMR_HSR1"/>
    <property type="match status" value="1"/>
</dbReference>
<dbReference type="InterPro" id="IPR048422">
    <property type="entry name" value="NOA1/YqeH-like_C"/>
</dbReference>
<dbReference type="GO" id="GO:0005525">
    <property type="term" value="F:GTP binding"/>
    <property type="evidence" value="ECO:0007669"/>
    <property type="project" value="InterPro"/>
</dbReference>
<dbReference type="Pfam" id="PF21516">
    <property type="entry name" value="YqeH-like_C"/>
    <property type="match status" value="1"/>
</dbReference>
<dbReference type="NCBIfam" id="TIGR03597">
    <property type="entry name" value="GTPase_YqeH"/>
    <property type="match status" value="1"/>
</dbReference>
<reference evidence="2 3" key="1">
    <citation type="submission" date="2018-03" db="EMBL/GenBank/DDBJ databases">
        <title>Bacillus urumqiensis sp. nov., a moderately haloalkaliphilic bacterium isolated from a salt lake.</title>
        <authorList>
            <person name="Zhao B."/>
            <person name="Liao Z."/>
        </authorList>
    </citation>
    <scope>NUCLEOTIDE SEQUENCE [LARGE SCALE GENOMIC DNA]</scope>
    <source>
        <strain evidence="2 3">BZ-SZ-XJ18</strain>
    </source>
</reference>
<organism evidence="2 3">
    <name type="scientific">Alkalicoccus urumqiensis</name>
    <name type="common">Bacillus urumqiensis</name>
    <dbReference type="NCBI Taxonomy" id="1548213"/>
    <lineage>
        <taxon>Bacteria</taxon>
        <taxon>Bacillati</taxon>
        <taxon>Bacillota</taxon>
        <taxon>Bacilli</taxon>
        <taxon>Bacillales</taxon>
        <taxon>Bacillaceae</taxon>
        <taxon>Alkalicoccus</taxon>
    </lineage>
</organism>
<feature type="domain" description="CP-type G" evidence="1">
    <location>
        <begin position="60"/>
        <end position="224"/>
    </location>
</feature>
<dbReference type="Proteomes" id="UP000243650">
    <property type="component" value="Unassembled WGS sequence"/>
</dbReference>
<dbReference type="PANTHER" id="PTHR46434:SF1">
    <property type="entry name" value="GENETIC INTERACTOR OF PROHIBITINS 3, MITOCHONDRIAL"/>
    <property type="match status" value="1"/>
</dbReference>
<evidence type="ECO:0000313" key="2">
    <source>
        <dbReference type="EMBL" id="PRO65075.1"/>
    </source>
</evidence>
<evidence type="ECO:0000313" key="3">
    <source>
        <dbReference type="Proteomes" id="UP000243650"/>
    </source>
</evidence>
<comment type="caution">
    <text evidence="2">The sequence shown here is derived from an EMBL/GenBank/DDBJ whole genome shotgun (WGS) entry which is preliminary data.</text>
</comment>